<comment type="subcellular location">
    <subcellularLocation>
        <location evidence="1">Cell envelope</location>
    </subcellularLocation>
</comment>
<sequence>MSKHDYDCHFYGPQMITRRLFSFLAMPAILALTMPFASARDVTHIMGTTSVPEAPVRIVALTNEATEDLLALGIVPVGAVRSANANPWFDHVAAQLADTILVGEELAPDMETIAALEPDLIIGNKKRHEKIYDQLSAIAPTVFVENITGQWRENLAVYSGAIGKSAEGEALLADYQRRVEAIQSELGDRRAEKVGLVRFIAGQNYAYNNDSFSGSILRDIGFGRPAAQDKPGLAEPITKERIPDLDGDRLLYFSYETGDGLALEEQKAWLADPLWQALDAAKAGHVYGVSDTVWATAGGIMAAHLALDDIERIYGIASTR</sequence>
<keyword evidence="4" id="KW-0406">Ion transport</keyword>
<feature type="domain" description="Fe/B12 periplasmic-binding" evidence="6">
    <location>
        <begin position="57"/>
        <end position="318"/>
    </location>
</feature>
<reference evidence="7" key="1">
    <citation type="journal article" date="2014" name="Int. J. Syst. Evol. Microbiol.">
        <title>Complete genome of a new Firmicutes species belonging to the dominant human colonic microbiota ('Ruminococcus bicirculans') reveals two chromosomes and a selective capacity to utilize plant glucans.</title>
        <authorList>
            <consortium name="NISC Comparative Sequencing Program"/>
            <person name="Wegmann U."/>
            <person name="Louis P."/>
            <person name="Goesmann A."/>
            <person name="Henrissat B."/>
            <person name="Duncan S.H."/>
            <person name="Flint H.J."/>
        </authorList>
    </citation>
    <scope>NUCLEOTIDE SEQUENCE</scope>
    <source>
        <strain evidence="7">NBRC 103855</strain>
    </source>
</reference>
<dbReference type="PANTHER" id="PTHR30532:SF21">
    <property type="entry name" value="SIDEROPHORE-BINDING LIPOPROTEIN YFIY-RELATED"/>
    <property type="match status" value="1"/>
</dbReference>
<dbReference type="Pfam" id="PF01497">
    <property type="entry name" value="Peripla_BP_2"/>
    <property type="match status" value="1"/>
</dbReference>
<evidence type="ECO:0000256" key="5">
    <source>
        <dbReference type="ARBA" id="ARBA00022729"/>
    </source>
</evidence>
<accession>A0ABQ5UIW7</accession>
<protein>
    <submittedName>
        <fullName evidence="7">Iron siderophore-binding protein</fullName>
    </submittedName>
</protein>
<proteinExistence type="inferred from homology"/>
<dbReference type="EMBL" id="BSNG01000001">
    <property type="protein sequence ID" value="GLQ11352.1"/>
    <property type="molecule type" value="Genomic_DNA"/>
</dbReference>
<keyword evidence="3" id="KW-0813">Transport</keyword>
<dbReference type="Proteomes" id="UP001161406">
    <property type="component" value="Unassembled WGS sequence"/>
</dbReference>
<evidence type="ECO:0000256" key="2">
    <source>
        <dbReference type="ARBA" id="ARBA00008814"/>
    </source>
</evidence>
<keyword evidence="8" id="KW-1185">Reference proteome</keyword>
<keyword evidence="4" id="KW-0410">Iron transport</keyword>
<keyword evidence="5" id="KW-0732">Signal</keyword>
<dbReference type="InterPro" id="IPR002491">
    <property type="entry name" value="ABC_transptr_periplasmic_BD"/>
</dbReference>
<dbReference type="CDD" id="cd01146">
    <property type="entry name" value="FhuD"/>
    <property type="match status" value="1"/>
</dbReference>
<dbReference type="PANTHER" id="PTHR30532">
    <property type="entry name" value="IRON III DICITRATE-BINDING PERIPLASMIC PROTEIN"/>
    <property type="match status" value="1"/>
</dbReference>
<comment type="similarity">
    <text evidence="2">Belongs to the bacterial solute-binding protein 8 family.</text>
</comment>
<dbReference type="SUPFAM" id="SSF53807">
    <property type="entry name" value="Helical backbone' metal receptor"/>
    <property type="match status" value="1"/>
</dbReference>
<evidence type="ECO:0000259" key="6">
    <source>
        <dbReference type="PROSITE" id="PS50983"/>
    </source>
</evidence>
<organism evidence="7 8">
    <name type="scientific">Devosia yakushimensis</name>
    <dbReference type="NCBI Taxonomy" id="470028"/>
    <lineage>
        <taxon>Bacteria</taxon>
        <taxon>Pseudomonadati</taxon>
        <taxon>Pseudomonadota</taxon>
        <taxon>Alphaproteobacteria</taxon>
        <taxon>Hyphomicrobiales</taxon>
        <taxon>Devosiaceae</taxon>
        <taxon>Devosia</taxon>
    </lineage>
</organism>
<evidence type="ECO:0000256" key="1">
    <source>
        <dbReference type="ARBA" id="ARBA00004196"/>
    </source>
</evidence>
<dbReference type="Gene3D" id="3.40.50.1980">
    <property type="entry name" value="Nitrogenase molybdenum iron protein domain"/>
    <property type="match status" value="2"/>
</dbReference>
<keyword evidence="4" id="KW-0408">Iron</keyword>
<dbReference type="InterPro" id="IPR051313">
    <property type="entry name" value="Bact_iron-sidero_bind"/>
</dbReference>
<evidence type="ECO:0000313" key="7">
    <source>
        <dbReference type="EMBL" id="GLQ11352.1"/>
    </source>
</evidence>
<evidence type="ECO:0000256" key="3">
    <source>
        <dbReference type="ARBA" id="ARBA00022448"/>
    </source>
</evidence>
<evidence type="ECO:0000256" key="4">
    <source>
        <dbReference type="ARBA" id="ARBA00022496"/>
    </source>
</evidence>
<evidence type="ECO:0000313" key="8">
    <source>
        <dbReference type="Proteomes" id="UP001161406"/>
    </source>
</evidence>
<reference evidence="7" key="2">
    <citation type="submission" date="2023-01" db="EMBL/GenBank/DDBJ databases">
        <title>Draft genome sequence of Devosia yakushimensis strain NBRC 103855.</title>
        <authorList>
            <person name="Sun Q."/>
            <person name="Mori K."/>
        </authorList>
    </citation>
    <scope>NUCLEOTIDE SEQUENCE</scope>
    <source>
        <strain evidence="7">NBRC 103855</strain>
    </source>
</reference>
<gene>
    <name evidence="7" type="primary">fecB_2</name>
    <name evidence="7" type="ORF">GCM10007913_32840</name>
</gene>
<comment type="caution">
    <text evidence="7">The sequence shown here is derived from an EMBL/GenBank/DDBJ whole genome shotgun (WGS) entry which is preliminary data.</text>
</comment>
<name>A0ABQ5UIW7_9HYPH</name>
<dbReference type="PROSITE" id="PS50983">
    <property type="entry name" value="FE_B12_PBP"/>
    <property type="match status" value="1"/>
</dbReference>